<dbReference type="Proteomes" id="UP000887581">
    <property type="component" value="Unplaced"/>
</dbReference>
<dbReference type="PANTHER" id="PTHR12895">
    <property type="entry name" value="DYMECLIN"/>
    <property type="match status" value="1"/>
</dbReference>
<organism evidence="5 6">
    <name type="scientific">Setaria digitata</name>
    <dbReference type="NCBI Taxonomy" id="48799"/>
    <lineage>
        <taxon>Eukaryota</taxon>
        <taxon>Metazoa</taxon>
        <taxon>Ecdysozoa</taxon>
        <taxon>Nematoda</taxon>
        <taxon>Chromadorea</taxon>
        <taxon>Rhabditida</taxon>
        <taxon>Spirurina</taxon>
        <taxon>Spiruromorpha</taxon>
        <taxon>Filarioidea</taxon>
        <taxon>Setariidae</taxon>
        <taxon>Setaria</taxon>
    </lineage>
</organism>
<dbReference type="AlphaFoldDB" id="A0A915PNK8"/>
<comment type="similarity">
    <text evidence="1">Belongs to the dymeclin family.</text>
</comment>
<dbReference type="Pfam" id="PF09742">
    <property type="entry name" value="Dymeclin"/>
    <property type="match status" value="1"/>
</dbReference>
<keyword evidence="4" id="KW-0449">Lipoprotein</keyword>
<accession>A0A915PNK8</accession>
<keyword evidence="5" id="KW-1185">Reference proteome</keyword>
<evidence type="ECO:0000256" key="4">
    <source>
        <dbReference type="ARBA" id="ARBA00023288"/>
    </source>
</evidence>
<keyword evidence="3" id="KW-0519">Myristate</keyword>
<evidence type="ECO:0000313" key="6">
    <source>
        <dbReference type="WBParaSite" id="sdigi.contig17.g1596.t1"/>
    </source>
</evidence>
<reference evidence="6" key="1">
    <citation type="submission" date="2022-11" db="UniProtKB">
        <authorList>
            <consortium name="WormBaseParasite"/>
        </authorList>
    </citation>
    <scope>IDENTIFICATION</scope>
</reference>
<sequence>MGAKISSETRIEENAHLRRFVGLQPISDNDPFWNHFLSFNFLIDSNNRKEVEQFDVSLLDSLQSLMYNTPTTCNFASFIHVFLRRTTELKASEICSNTIFLWQTGNALIILQYICKFLTQRLSEAEFIRVFDKIHDEKNEVCDSDLEDELDSLCESKAEEFLNTLVDILIDLPLNDSTETIHIEAVKCLMTLLSSQLYEDDVTKSNIFYRYLIQGKCSTRSLEFTRILMSNYLKRNTPCAIKHEKEPESIVLGLAASVWSAVQSVTGMDDYNSADNDSEIVPPVSLGSLSVLLLLNLACHQDSGAKVNLYKESLSKFQNSQEVSSLNSNEAGTFKIDYSMLYERLCATVLPVLIVLHDGAQSSGLINSYNAHHVYLALIVILILSEDDFFCKVAHETMIKDTTWFSSDRPLGEISLGGLIVLVFVRIIQLNTLKTKDRYLHTNCLAALANMSSYFKNLASVVCQKLIGLLEVFTRRHAKLIENMRVRAEYDIVQEKESHNYHKDITALEEGIRTLLEICNSCLTSNLRSNPHFIYTILYKRDLFDAFQNHPMFQDLIWNICAVINHFASRVQLLERGSSVSDVLAAIEKGALHWPTDRLKKFPELKFKYVEDENTVEFFVPYVWRLTYQFSTLYWDATRIHLFNTSFLN</sequence>
<evidence type="ECO:0000256" key="3">
    <source>
        <dbReference type="ARBA" id="ARBA00022707"/>
    </source>
</evidence>
<evidence type="ECO:0000256" key="1">
    <source>
        <dbReference type="ARBA" id="ARBA00010603"/>
    </source>
</evidence>
<dbReference type="GO" id="GO:0005794">
    <property type="term" value="C:Golgi apparatus"/>
    <property type="evidence" value="ECO:0007669"/>
    <property type="project" value="TreeGrafter"/>
</dbReference>
<evidence type="ECO:0000256" key="2">
    <source>
        <dbReference type="ARBA" id="ARBA00015736"/>
    </source>
</evidence>
<dbReference type="WBParaSite" id="sdigi.contig17.g1596.t1">
    <property type="protein sequence ID" value="sdigi.contig17.g1596.t1"/>
    <property type="gene ID" value="sdigi.contig17.g1596"/>
</dbReference>
<protein>
    <recommendedName>
        <fullName evidence="2">Dymeclin</fullName>
    </recommendedName>
</protein>
<dbReference type="InterPro" id="IPR019142">
    <property type="entry name" value="Dymeclin"/>
</dbReference>
<evidence type="ECO:0000313" key="5">
    <source>
        <dbReference type="Proteomes" id="UP000887581"/>
    </source>
</evidence>
<proteinExistence type="inferred from homology"/>
<name>A0A915PNK8_9BILA</name>
<dbReference type="PANTHER" id="PTHR12895:SF9">
    <property type="entry name" value="DYMECLIN"/>
    <property type="match status" value="1"/>
</dbReference>
<dbReference type="GO" id="GO:0007030">
    <property type="term" value="P:Golgi organization"/>
    <property type="evidence" value="ECO:0007669"/>
    <property type="project" value="TreeGrafter"/>
</dbReference>